<dbReference type="SUPFAM" id="SSF51445">
    <property type="entry name" value="(Trans)glycosidases"/>
    <property type="match status" value="1"/>
</dbReference>
<evidence type="ECO:0000256" key="1">
    <source>
        <dbReference type="ARBA" id="ARBA00010646"/>
    </source>
</evidence>
<dbReference type="InterPro" id="IPR018077">
    <property type="entry name" value="Glyco_hydro_fam25_subgr"/>
</dbReference>
<proteinExistence type="inferred from homology"/>
<evidence type="ECO:0000313" key="6">
    <source>
        <dbReference type="Proteomes" id="UP000184394"/>
    </source>
</evidence>
<sequence>MIIKENSEMWGVVSVYMHTVLRNILCTLIGGSLMGTAAAGALFFSTAKVNKAKYPVFGVDVSNYQGDINWQELESQNVSFAFIKATEGSGHTDESVRRNLDRAAFTGIKVSAYHFFSFDSAGDTQADNFISSVSPDEIDLPPVIDIEYYADKRSNKPSKEETEKILCPLISRLEEHYGTKPIIYTTLPVYLRYIKGSFSDCPLWIRSVNCEPDLIDWKFWQYSDKGTLTGYDGEEEHIDLNVYNGSVEDFEKEFPKPNNKKALS</sequence>
<protein>
    <submittedName>
        <fullName evidence="5">Lysozyme</fullName>
    </submittedName>
</protein>
<dbReference type="PANTHER" id="PTHR34135">
    <property type="entry name" value="LYSOZYME"/>
    <property type="match status" value="1"/>
</dbReference>
<evidence type="ECO:0000313" key="5">
    <source>
        <dbReference type="EMBL" id="SHM42465.1"/>
    </source>
</evidence>
<dbReference type="Proteomes" id="UP000184394">
    <property type="component" value="Unassembled WGS sequence"/>
</dbReference>
<dbReference type="GO" id="GO:0009253">
    <property type="term" value="P:peptidoglycan catabolic process"/>
    <property type="evidence" value="ECO:0007669"/>
    <property type="project" value="InterPro"/>
</dbReference>
<dbReference type="AlphaFoldDB" id="A0A1M7IP43"/>
<evidence type="ECO:0000256" key="4">
    <source>
        <dbReference type="SAM" id="Phobius"/>
    </source>
</evidence>
<gene>
    <name evidence="5" type="ORF">SAMN04487860_104233</name>
</gene>
<dbReference type="InterPro" id="IPR017853">
    <property type="entry name" value="GH"/>
</dbReference>
<organism evidence="5 6">
    <name type="scientific">Ruminococcus flavefaciens</name>
    <dbReference type="NCBI Taxonomy" id="1265"/>
    <lineage>
        <taxon>Bacteria</taxon>
        <taxon>Bacillati</taxon>
        <taxon>Bacillota</taxon>
        <taxon>Clostridia</taxon>
        <taxon>Eubacteriales</taxon>
        <taxon>Oscillospiraceae</taxon>
        <taxon>Ruminococcus</taxon>
    </lineage>
</organism>
<keyword evidence="3" id="KW-0326">Glycosidase</keyword>
<dbReference type="Pfam" id="PF01183">
    <property type="entry name" value="Glyco_hydro_25"/>
    <property type="match status" value="1"/>
</dbReference>
<dbReference type="GO" id="GO:0016052">
    <property type="term" value="P:carbohydrate catabolic process"/>
    <property type="evidence" value="ECO:0007669"/>
    <property type="project" value="TreeGrafter"/>
</dbReference>
<dbReference type="PANTHER" id="PTHR34135:SF2">
    <property type="entry name" value="LYSOZYME"/>
    <property type="match status" value="1"/>
</dbReference>
<accession>A0A1M7IP43</accession>
<evidence type="ECO:0000256" key="2">
    <source>
        <dbReference type="ARBA" id="ARBA00022801"/>
    </source>
</evidence>
<keyword evidence="2" id="KW-0378">Hydrolase</keyword>
<dbReference type="GO" id="GO:0016998">
    <property type="term" value="P:cell wall macromolecule catabolic process"/>
    <property type="evidence" value="ECO:0007669"/>
    <property type="project" value="InterPro"/>
</dbReference>
<dbReference type="EMBL" id="FRCT01000004">
    <property type="protein sequence ID" value="SHM42465.1"/>
    <property type="molecule type" value="Genomic_DNA"/>
</dbReference>
<keyword evidence="4" id="KW-1133">Transmembrane helix</keyword>
<reference evidence="5 6" key="1">
    <citation type="submission" date="2016-11" db="EMBL/GenBank/DDBJ databases">
        <authorList>
            <person name="Jaros S."/>
            <person name="Januszkiewicz K."/>
            <person name="Wedrychowicz H."/>
        </authorList>
    </citation>
    <scope>NUCLEOTIDE SEQUENCE [LARGE SCALE GENOMIC DNA]</scope>
    <source>
        <strain evidence="5 6">Y1</strain>
    </source>
</reference>
<dbReference type="InterPro" id="IPR002053">
    <property type="entry name" value="Glyco_hydro_25"/>
</dbReference>
<feature type="transmembrane region" description="Helical" evidence="4">
    <location>
        <begin position="20"/>
        <end position="44"/>
    </location>
</feature>
<dbReference type="PROSITE" id="PS51904">
    <property type="entry name" value="GLYCOSYL_HYDROL_F25_2"/>
    <property type="match status" value="1"/>
</dbReference>
<keyword evidence="4" id="KW-0472">Membrane</keyword>
<dbReference type="SMART" id="SM00641">
    <property type="entry name" value="Glyco_25"/>
    <property type="match status" value="1"/>
</dbReference>
<name>A0A1M7IP43_RUMFL</name>
<dbReference type="GO" id="GO:0003796">
    <property type="term" value="F:lysozyme activity"/>
    <property type="evidence" value="ECO:0007669"/>
    <property type="project" value="InterPro"/>
</dbReference>
<dbReference type="Gene3D" id="3.20.20.80">
    <property type="entry name" value="Glycosidases"/>
    <property type="match status" value="1"/>
</dbReference>
<keyword evidence="4" id="KW-0812">Transmembrane</keyword>
<evidence type="ECO:0000256" key="3">
    <source>
        <dbReference type="ARBA" id="ARBA00023295"/>
    </source>
</evidence>
<comment type="similarity">
    <text evidence="1">Belongs to the glycosyl hydrolase 25 family.</text>
</comment>